<keyword evidence="3" id="KW-0812">Transmembrane</keyword>
<keyword evidence="5" id="KW-1185">Reference proteome</keyword>
<accession>A0A1X2I4U2</accession>
<gene>
    <name evidence="4" type="ORF">BCR42DRAFT_423450</name>
</gene>
<keyword evidence="3" id="KW-0472">Membrane</keyword>
<evidence type="ECO:0000256" key="2">
    <source>
        <dbReference type="SAM" id="MobiDB-lite"/>
    </source>
</evidence>
<name>A0A1X2I4U2_9FUNG</name>
<feature type="coiled-coil region" evidence="1">
    <location>
        <begin position="153"/>
        <end position="180"/>
    </location>
</feature>
<reference evidence="4 5" key="1">
    <citation type="submission" date="2016-07" db="EMBL/GenBank/DDBJ databases">
        <title>Pervasive Adenine N6-methylation of Active Genes in Fungi.</title>
        <authorList>
            <consortium name="DOE Joint Genome Institute"/>
            <person name="Mondo S.J."/>
            <person name="Dannebaum R.O."/>
            <person name="Kuo R.C."/>
            <person name="Labutti K."/>
            <person name="Haridas S."/>
            <person name="Kuo A."/>
            <person name="Salamov A."/>
            <person name="Ahrendt S.R."/>
            <person name="Lipzen A."/>
            <person name="Sullivan W."/>
            <person name="Andreopoulos W.B."/>
            <person name="Clum A."/>
            <person name="Lindquist E."/>
            <person name="Daum C."/>
            <person name="Ramamoorthy G.K."/>
            <person name="Gryganskyi A."/>
            <person name="Culley D."/>
            <person name="Magnuson J.K."/>
            <person name="James T.Y."/>
            <person name="O'Malley M.A."/>
            <person name="Stajich J.E."/>
            <person name="Spatafora J.W."/>
            <person name="Visel A."/>
            <person name="Grigoriev I.V."/>
        </authorList>
    </citation>
    <scope>NUCLEOTIDE SEQUENCE [LARGE SCALE GENOMIC DNA]</scope>
    <source>
        <strain evidence="4 5">NRRL 1336</strain>
    </source>
</reference>
<feature type="transmembrane region" description="Helical" evidence="3">
    <location>
        <begin position="98"/>
        <end position="118"/>
    </location>
</feature>
<feature type="region of interest" description="Disordered" evidence="2">
    <location>
        <begin position="1"/>
        <end position="63"/>
    </location>
</feature>
<proteinExistence type="predicted"/>
<dbReference type="EMBL" id="MCGE01000027">
    <property type="protein sequence ID" value="ORZ09451.1"/>
    <property type="molecule type" value="Genomic_DNA"/>
</dbReference>
<comment type="caution">
    <text evidence="4">The sequence shown here is derived from an EMBL/GenBank/DDBJ whole genome shotgun (WGS) entry which is preliminary data.</text>
</comment>
<feature type="transmembrane region" description="Helical" evidence="3">
    <location>
        <begin position="124"/>
        <end position="146"/>
    </location>
</feature>
<evidence type="ECO:0000313" key="5">
    <source>
        <dbReference type="Proteomes" id="UP000193560"/>
    </source>
</evidence>
<dbReference type="OrthoDB" id="2290125at2759"/>
<organism evidence="4 5">
    <name type="scientific">Absidia repens</name>
    <dbReference type="NCBI Taxonomy" id="90262"/>
    <lineage>
        <taxon>Eukaryota</taxon>
        <taxon>Fungi</taxon>
        <taxon>Fungi incertae sedis</taxon>
        <taxon>Mucoromycota</taxon>
        <taxon>Mucoromycotina</taxon>
        <taxon>Mucoromycetes</taxon>
        <taxon>Mucorales</taxon>
        <taxon>Cunninghamellaceae</taxon>
        <taxon>Absidia</taxon>
    </lineage>
</organism>
<evidence type="ECO:0000256" key="1">
    <source>
        <dbReference type="SAM" id="Coils"/>
    </source>
</evidence>
<keyword evidence="1" id="KW-0175">Coiled coil</keyword>
<keyword evidence="3" id="KW-1133">Transmembrane helix</keyword>
<evidence type="ECO:0000313" key="4">
    <source>
        <dbReference type="EMBL" id="ORZ09451.1"/>
    </source>
</evidence>
<feature type="compositionally biased region" description="Low complexity" evidence="2">
    <location>
        <begin position="1"/>
        <end position="15"/>
    </location>
</feature>
<protein>
    <submittedName>
        <fullName evidence="4">Uncharacterized protein</fullName>
    </submittedName>
</protein>
<evidence type="ECO:0000256" key="3">
    <source>
        <dbReference type="SAM" id="Phobius"/>
    </source>
</evidence>
<dbReference type="AlphaFoldDB" id="A0A1X2I4U2"/>
<feature type="compositionally biased region" description="Low complexity" evidence="2">
    <location>
        <begin position="27"/>
        <end position="63"/>
    </location>
</feature>
<dbReference type="Proteomes" id="UP000193560">
    <property type="component" value="Unassembled WGS sequence"/>
</dbReference>
<sequence length="209" mass="23857">MASPTNNNNNNNDNLPPTPPPPIVNQTSTTNLSFTLSSSSSSISSSPELLEQQPSQSVSRPPSYKLDTHIDLDALEIECQNSIQSHQKIPRWRHQFHGVPLVFWLVLFVMVGIVSLFIPQFPPMALVLWLPLIVYFIVVMLVHLIYRRKTHSLQQVECQLAAIQQRRQRALTQVTEYDNDLYFLHAISTQHTHPFTTLLPPPPSYQKNQ</sequence>